<reference evidence="1 2" key="1">
    <citation type="submission" date="2018-06" db="EMBL/GenBank/DDBJ databases">
        <title>The Genome of Cuscuta australis (Dodder) Provides Insight into the Evolution of Plant Parasitism.</title>
        <authorList>
            <person name="Liu H."/>
        </authorList>
    </citation>
    <scope>NUCLEOTIDE SEQUENCE [LARGE SCALE GENOMIC DNA]</scope>
    <source>
        <strain evidence="2">cv. Yunnan</strain>
        <tissue evidence="1">Vines</tissue>
    </source>
</reference>
<organism evidence="1 2">
    <name type="scientific">Cuscuta australis</name>
    <dbReference type="NCBI Taxonomy" id="267555"/>
    <lineage>
        <taxon>Eukaryota</taxon>
        <taxon>Viridiplantae</taxon>
        <taxon>Streptophyta</taxon>
        <taxon>Embryophyta</taxon>
        <taxon>Tracheophyta</taxon>
        <taxon>Spermatophyta</taxon>
        <taxon>Magnoliopsida</taxon>
        <taxon>eudicotyledons</taxon>
        <taxon>Gunneridae</taxon>
        <taxon>Pentapetalae</taxon>
        <taxon>asterids</taxon>
        <taxon>lamiids</taxon>
        <taxon>Solanales</taxon>
        <taxon>Convolvulaceae</taxon>
        <taxon>Cuscuteae</taxon>
        <taxon>Cuscuta</taxon>
        <taxon>Cuscuta subgen. Grammica</taxon>
        <taxon>Cuscuta sect. Cleistogrammica</taxon>
    </lineage>
</organism>
<evidence type="ECO:0000313" key="1">
    <source>
        <dbReference type="EMBL" id="RAL38212.1"/>
    </source>
</evidence>
<evidence type="ECO:0000313" key="2">
    <source>
        <dbReference type="Proteomes" id="UP000249390"/>
    </source>
</evidence>
<protein>
    <recommendedName>
        <fullName evidence="3">Photosystem I assembly protein Ycf3</fullName>
    </recommendedName>
</protein>
<dbReference type="Proteomes" id="UP000249390">
    <property type="component" value="Unassembled WGS sequence"/>
</dbReference>
<gene>
    <name evidence="1" type="ORF">DM860_017417</name>
</gene>
<dbReference type="EMBL" id="NQVE01000214">
    <property type="protein sequence ID" value="RAL38212.1"/>
    <property type="molecule type" value="Genomic_DNA"/>
</dbReference>
<proteinExistence type="predicted"/>
<comment type="caution">
    <text evidence="1">The sequence shown here is derived from an EMBL/GenBank/DDBJ whole genome shotgun (WGS) entry which is preliminary data.</text>
</comment>
<sequence>MPISQKNQNFIDRTFSIIANILLRIIPTTSGEKEAFAYYINGMSAQSEGNYAEALQNYYQAMHLEMVPPLIYIPLATPYLVQPTIPVLSPVHTHPSPLSSYLPNDILFERELE</sequence>
<keyword evidence="2" id="KW-1185">Reference proteome</keyword>
<evidence type="ECO:0008006" key="3">
    <source>
        <dbReference type="Google" id="ProtNLM"/>
    </source>
</evidence>
<accession>A0A328CXP4</accession>
<dbReference type="AlphaFoldDB" id="A0A328CXP4"/>
<name>A0A328CXP4_9ASTE</name>